<evidence type="ECO:0000313" key="4">
    <source>
        <dbReference type="EMBL" id="GJJ08850.1"/>
    </source>
</evidence>
<dbReference type="PANTHER" id="PTHR31836">
    <property type="match status" value="1"/>
</dbReference>
<protein>
    <recommendedName>
        <fullName evidence="3">RlpA-like protein double-psi beta-barrel domain-containing protein</fullName>
    </recommendedName>
</protein>
<dbReference type="SUPFAM" id="SSF50685">
    <property type="entry name" value="Barwin-like endoglucanases"/>
    <property type="match status" value="1"/>
</dbReference>
<feature type="compositionally biased region" description="Low complexity" evidence="2">
    <location>
        <begin position="67"/>
        <end position="78"/>
    </location>
</feature>
<evidence type="ECO:0000259" key="3">
    <source>
        <dbReference type="Pfam" id="PF03330"/>
    </source>
</evidence>
<keyword evidence="1" id="KW-0732">Signal</keyword>
<dbReference type="CDD" id="cd22191">
    <property type="entry name" value="DPBB_RlpA_EXP_N-like"/>
    <property type="match status" value="1"/>
</dbReference>
<dbReference type="AlphaFoldDB" id="A0AAV5A3L2"/>
<sequence>MISRLPHAEPVSEIVQDHPVAKRNLSKRCAPRKVTVQPSVSTHAAAPVNVAPSPTVKLLPLPPPAPSSSHKPSATSAHHSTHKPSPSPPPPSSPPPAPSPSPTSSSGLGGLFSGEETGGQFTFYNTGLGACGITNNDNDLIAAASQHLFDIYPGATANPNNNPICGKKVKLTYQGNSVAVTITDRCVACAQKDLDLSPAAFLKLAPFALGRLSGGTWEWCNGDEC</sequence>
<dbReference type="Pfam" id="PF03330">
    <property type="entry name" value="DPBB_1"/>
    <property type="match status" value="1"/>
</dbReference>
<gene>
    <name evidence="4" type="ORF">Clacol_003070</name>
</gene>
<feature type="compositionally biased region" description="Pro residues" evidence="2">
    <location>
        <begin position="85"/>
        <end position="101"/>
    </location>
</feature>
<dbReference type="PANTHER" id="PTHR31836:SF28">
    <property type="entry name" value="SRCR DOMAIN-CONTAINING PROTEIN-RELATED"/>
    <property type="match status" value="1"/>
</dbReference>
<evidence type="ECO:0000313" key="5">
    <source>
        <dbReference type="Proteomes" id="UP001050691"/>
    </source>
</evidence>
<dbReference type="InterPro" id="IPR036908">
    <property type="entry name" value="RlpA-like_sf"/>
</dbReference>
<name>A0AAV5A3L2_9AGAM</name>
<proteinExistence type="predicted"/>
<reference evidence="4" key="1">
    <citation type="submission" date="2021-10" db="EMBL/GenBank/DDBJ databases">
        <title>De novo Genome Assembly of Clathrus columnatus (Basidiomycota, Fungi) Using Illumina and Nanopore Sequence Data.</title>
        <authorList>
            <person name="Ogiso-Tanaka E."/>
            <person name="Itagaki H."/>
            <person name="Hosoya T."/>
            <person name="Hosaka K."/>
        </authorList>
    </citation>
    <scope>NUCLEOTIDE SEQUENCE</scope>
    <source>
        <strain evidence="4">MO-923</strain>
    </source>
</reference>
<dbReference type="InterPro" id="IPR009009">
    <property type="entry name" value="RlpA-like_DPBB"/>
</dbReference>
<evidence type="ECO:0000256" key="2">
    <source>
        <dbReference type="SAM" id="MobiDB-lite"/>
    </source>
</evidence>
<keyword evidence="5" id="KW-1185">Reference proteome</keyword>
<accession>A0AAV5A3L2</accession>
<organism evidence="4 5">
    <name type="scientific">Clathrus columnatus</name>
    <dbReference type="NCBI Taxonomy" id="1419009"/>
    <lineage>
        <taxon>Eukaryota</taxon>
        <taxon>Fungi</taxon>
        <taxon>Dikarya</taxon>
        <taxon>Basidiomycota</taxon>
        <taxon>Agaricomycotina</taxon>
        <taxon>Agaricomycetes</taxon>
        <taxon>Phallomycetidae</taxon>
        <taxon>Phallales</taxon>
        <taxon>Clathraceae</taxon>
        <taxon>Clathrus</taxon>
    </lineage>
</organism>
<dbReference type="Proteomes" id="UP001050691">
    <property type="component" value="Unassembled WGS sequence"/>
</dbReference>
<dbReference type="EMBL" id="BPWL01000003">
    <property type="protein sequence ID" value="GJJ08850.1"/>
    <property type="molecule type" value="Genomic_DNA"/>
</dbReference>
<comment type="caution">
    <text evidence="4">The sequence shown here is derived from an EMBL/GenBank/DDBJ whole genome shotgun (WGS) entry which is preliminary data.</text>
</comment>
<dbReference type="InterPro" id="IPR051477">
    <property type="entry name" value="Expansin_CellWall"/>
</dbReference>
<feature type="domain" description="RlpA-like protein double-psi beta-barrel" evidence="3">
    <location>
        <begin position="122"/>
        <end position="209"/>
    </location>
</feature>
<dbReference type="Gene3D" id="2.40.40.10">
    <property type="entry name" value="RlpA-like domain"/>
    <property type="match status" value="1"/>
</dbReference>
<feature type="region of interest" description="Disordered" evidence="2">
    <location>
        <begin position="56"/>
        <end position="112"/>
    </location>
</feature>
<evidence type="ECO:0000256" key="1">
    <source>
        <dbReference type="ARBA" id="ARBA00022729"/>
    </source>
</evidence>